<protein>
    <submittedName>
        <fullName evidence="1">Uncharacterized protein</fullName>
    </submittedName>
</protein>
<dbReference type="GeneID" id="63798648"/>
<dbReference type="STRING" id="1196081.A0A364LCA4"/>
<name>A0A364LCA4_TALAM</name>
<dbReference type="RefSeq" id="XP_040737936.1">
    <property type="nucleotide sequence ID" value="XM_040882349.1"/>
</dbReference>
<keyword evidence="2" id="KW-1185">Reference proteome</keyword>
<dbReference type="AlphaFoldDB" id="A0A364LCA4"/>
<evidence type="ECO:0000313" key="1">
    <source>
        <dbReference type="EMBL" id="RAO73422.1"/>
    </source>
</evidence>
<dbReference type="Proteomes" id="UP000249363">
    <property type="component" value="Unassembled WGS sequence"/>
</dbReference>
<proteinExistence type="predicted"/>
<organism evidence="1 2">
    <name type="scientific">Talaromyces amestolkiae</name>
    <dbReference type="NCBI Taxonomy" id="1196081"/>
    <lineage>
        <taxon>Eukaryota</taxon>
        <taxon>Fungi</taxon>
        <taxon>Dikarya</taxon>
        <taxon>Ascomycota</taxon>
        <taxon>Pezizomycotina</taxon>
        <taxon>Eurotiomycetes</taxon>
        <taxon>Eurotiomycetidae</taxon>
        <taxon>Eurotiales</taxon>
        <taxon>Trichocomaceae</taxon>
        <taxon>Talaromyces</taxon>
        <taxon>Talaromyces sect. Talaromyces</taxon>
    </lineage>
</organism>
<gene>
    <name evidence="1" type="ORF">BHQ10_009434</name>
</gene>
<dbReference type="OrthoDB" id="4224397at2759"/>
<dbReference type="EMBL" id="MIKG01000024">
    <property type="protein sequence ID" value="RAO73422.1"/>
    <property type="molecule type" value="Genomic_DNA"/>
</dbReference>
<comment type="caution">
    <text evidence="1">The sequence shown here is derived from an EMBL/GenBank/DDBJ whole genome shotgun (WGS) entry which is preliminary data.</text>
</comment>
<evidence type="ECO:0000313" key="2">
    <source>
        <dbReference type="Proteomes" id="UP000249363"/>
    </source>
</evidence>
<reference evidence="1 2" key="1">
    <citation type="journal article" date="2017" name="Biotechnol. Biofuels">
        <title>Differential beta-glucosidase expression as a function of carbon source availability in Talaromyces amestolkiae: a genomic and proteomic approach.</title>
        <authorList>
            <person name="de Eugenio L.I."/>
            <person name="Mendez-Liter J.A."/>
            <person name="Nieto-Dominguez M."/>
            <person name="Alonso L."/>
            <person name="Gil-Munoz J."/>
            <person name="Barriuso J."/>
            <person name="Prieto A."/>
            <person name="Martinez M.J."/>
        </authorList>
    </citation>
    <scope>NUCLEOTIDE SEQUENCE [LARGE SCALE GENOMIC DNA]</scope>
    <source>
        <strain evidence="1 2">CIB</strain>
    </source>
</reference>
<sequence length="458" mass="52413">MQWVANPYQDHASQPAVLMMDKLINAEEIREAGEEFVANPQFALQVYSTVSLDSDYTALCQYLSREIHDWPSISFEIYSPQPDVFACVEHQRREIFHRKTTTPGEGLFPGIAKAVTNDSTSLPQGLLFVITSHSYRDGFLAPKYEDETGPLWVSFNRSFPLKAKADLRSRLLWVPPTGYNPSAVEESDISPEREEIMVQACRQTYYPFKDLHFVLRRSYINDDYEFDYGLDDDEGDPDSLNQLPSSETIESWQSNVNSHHHHDFSVKSSAGELILIKSNLADTEPDLQYVIHVSFAHTSSQLPSIAQAFAAAITENLPLGKTINFEFHSASSQCLSVILASHYDIMNVRPDMVVGAYKHESQTRIFPQDRNEDFPETALKVKEPYQTFFVIIDRPDFLTAHGVLYFLTDGNEYTDEWRRINPQSIADNERSNCWIYQVWRSAGMPEVARRLGMLRLEQ</sequence>
<accession>A0A364LCA4</accession>